<dbReference type="InterPro" id="IPR008965">
    <property type="entry name" value="CBM2/CBM3_carb-bd_dom_sf"/>
</dbReference>
<evidence type="ECO:0000313" key="5">
    <source>
        <dbReference type="Proteomes" id="UP000680866"/>
    </source>
</evidence>
<dbReference type="GO" id="GO:0004553">
    <property type="term" value="F:hydrolase activity, hydrolyzing O-glycosyl compounds"/>
    <property type="evidence" value="ECO:0007669"/>
    <property type="project" value="InterPro"/>
</dbReference>
<feature type="chain" id="PRO_5038494967" description="CBM2 domain-containing protein" evidence="2">
    <location>
        <begin position="19"/>
        <end position="155"/>
    </location>
</feature>
<dbReference type="SUPFAM" id="SSF49384">
    <property type="entry name" value="Carbohydrate-binding domain"/>
    <property type="match status" value="1"/>
</dbReference>
<dbReference type="EMBL" id="AP023359">
    <property type="protein sequence ID" value="BCJ69435.1"/>
    <property type="molecule type" value="Genomic_DNA"/>
</dbReference>
<dbReference type="InterPro" id="IPR001919">
    <property type="entry name" value="CBD2"/>
</dbReference>
<gene>
    <name evidence="4" type="ORF">Prubr_64560</name>
</gene>
<dbReference type="Pfam" id="PF00553">
    <property type="entry name" value="CBM_2"/>
    <property type="match status" value="1"/>
</dbReference>
<feature type="domain" description="CBM2" evidence="3">
    <location>
        <begin position="46"/>
        <end position="155"/>
    </location>
</feature>
<feature type="compositionally biased region" description="Low complexity" evidence="1">
    <location>
        <begin position="26"/>
        <end position="43"/>
    </location>
</feature>
<reference evidence="4" key="1">
    <citation type="submission" date="2020-08" db="EMBL/GenBank/DDBJ databases">
        <title>Whole genome shotgun sequence of Polymorphospora rubra NBRC 101157.</title>
        <authorList>
            <person name="Komaki H."/>
            <person name="Tamura T."/>
        </authorList>
    </citation>
    <scope>NUCLEOTIDE SEQUENCE</scope>
    <source>
        <strain evidence="4">NBRC 101157</strain>
    </source>
</reference>
<dbReference type="Proteomes" id="UP000680866">
    <property type="component" value="Chromosome"/>
</dbReference>
<dbReference type="KEGG" id="pry:Prubr_64560"/>
<dbReference type="SMART" id="SM00637">
    <property type="entry name" value="CBD_II"/>
    <property type="match status" value="1"/>
</dbReference>
<evidence type="ECO:0000313" key="4">
    <source>
        <dbReference type="EMBL" id="BCJ69435.1"/>
    </source>
</evidence>
<dbReference type="PROSITE" id="PS51173">
    <property type="entry name" value="CBM2"/>
    <property type="match status" value="1"/>
</dbReference>
<dbReference type="GO" id="GO:0030247">
    <property type="term" value="F:polysaccharide binding"/>
    <property type="evidence" value="ECO:0007669"/>
    <property type="project" value="UniProtKB-UniRule"/>
</dbReference>
<feature type="region of interest" description="Disordered" evidence="1">
    <location>
        <begin position="26"/>
        <end position="48"/>
    </location>
</feature>
<dbReference type="InterPro" id="IPR012291">
    <property type="entry name" value="CBM2_carb-bd_dom_sf"/>
</dbReference>
<accession>A0A810NDS1</accession>
<protein>
    <recommendedName>
        <fullName evidence="3">CBM2 domain-containing protein</fullName>
    </recommendedName>
</protein>
<dbReference type="RefSeq" id="WP_212818714.1">
    <property type="nucleotide sequence ID" value="NZ_AP023359.1"/>
</dbReference>
<dbReference type="Gene3D" id="2.60.40.290">
    <property type="match status" value="1"/>
</dbReference>
<evidence type="ECO:0000259" key="3">
    <source>
        <dbReference type="PROSITE" id="PS51173"/>
    </source>
</evidence>
<organism evidence="4 5">
    <name type="scientific">Polymorphospora rubra</name>
    <dbReference type="NCBI Taxonomy" id="338584"/>
    <lineage>
        <taxon>Bacteria</taxon>
        <taxon>Bacillati</taxon>
        <taxon>Actinomycetota</taxon>
        <taxon>Actinomycetes</taxon>
        <taxon>Micromonosporales</taxon>
        <taxon>Micromonosporaceae</taxon>
        <taxon>Polymorphospora</taxon>
    </lineage>
</organism>
<sequence>MRLKSSLLGVAAAAVTLAATLDGTSAPTTVPASTASPATTAAPTSPPPTGAACNVRYSAYTWDTYLTSSITITNTSGTPITSWVLTFPLPAGQHITTGWNAVYSPSSGKVTARGLDDHVIIGPGGAIAIGFVATHTGGTGSPSSFTLNGTPCSLG</sequence>
<feature type="signal peptide" evidence="2">
    <location>
        <begin position="1"/>
        <end position="18"/>
    </location>
</feature>
<evidence type="ECO:0000256" key="1">
    <source>
        <dbReference type="SAM" id="MobiDB-lite"/>
    </source>
</evidence>
<proteinExistence type="predicted"/>
<keyword evidence="5" id="KW-1185">Reference proteome</keyword>
<dbReference type="GO" id="GO:0005975">
    <property type="term" value="P:carbohydrate metabolic process"/>
    <property type="evidence" value="ECO:0007669"/>
    <property type="project" value="InterPro"/>
</dbReference>
<keyword evidence="2" id="KW-0732">Signal</keyword>
<evidence type="ECO:0000256" key="2">
    <source>
        <dbReference type="SAM" id="SignalP"/>
    </source>
</evidence>
<name>A0A810NDS1_9ACTN</name>
<dbReference type="AlphaFoldDB" id="A0A810NDS1"/>